<dbReference type="EMBL" id="BJNB01000019">
    <property type="protein sequence ID" value="GEB97901.1"/>
    <property type="molecule type" value="Genomic_DNA"/>
</dbReference>
<organism evidence="1 2">
    <name type="scientific">Corynebacterium flavescens</name>
    <dbReference type="NCBI Taxonomy" id="28028"/>
    <lineage>
        <taxon>Bacteria</taxon>
        <taxon>Bacillati</taxon>
        <taxon>Actinomycetota</taxon>
        <taxon>Actinomycetes</taxon>
        <taxon>Mycobacteriales</taxon>
        <taxon>Corynebacteriaceae</taxon>
        <taxon>Corynebacterium</taxon>
    </lineage>
</organism>
<comment type="caution">
    <text evidence="1">The sequence shown here is derived from an EMBL/GenBank/DDBJ whole genome shotgun (WGS) entry which is preliminary data.</text>
</comment>
<proteinExistence type="predicted"/>
<dbReference type="AlphaFoldDB" id="A0AB73B7J4"/>
<gene>
    <name evidence="1" type="ORF">CFL01nite_13960</name>
</gene>
<sequence length="121" mass="13158">MPFHEPHLEGIVLPELLNKRIDIGNPCRIGDEYESAWRGFGHHKRSGTIIGGLKYRPYLCGGGPVGGGTGGLVQEEKQGELAGLLVDVHHRVPAHRLLAATLRIREPAAQVLALLRVDLCT</sequence>
<evidence type="ECO:0000313" key="1">
    <source>
        <dbReference type="EMBL" id="GEB97901.1"/>
    </source>
</evidence>
<dbReference type="Proteomes" id="UP000315353">
    <property type="component" value="Unassembled WGS sequence"/>
</dbReference>
<accession>A0AB73B7J4</accession>
<name>A0AB73B7J4_CORFL</name>
<evidence type="ECO:0000313" key="2">
    <source>
        <dbReference type="Proteomes" id="UP000315353"/>
    </source>
</evidence>
<reference evidence="1 2" key="1">
    <citation type="submission" date="2019-06" db="EMBL/GenBank/DDBJ databases">
        <title>Whole genome shotgun sequence of Corynebacterium flavescens NBRC 14136.</title>
        <authorList>
            <person name="Hosoyama A."/>
            <person name="Uohara A."/>
            <person name="Ohji S."/>
            <person name="Ichikawa N."/>
        </authorList>
    </citation>
    <scope>NUCLEOTIDE SEQUENCE [LARGE SCALE GENOMIC DNA]</scope>
    <source>
        <strain evidence="1 2">NBRC 14136</strain>
    </source>
</reference>
<protein>
    <submittedName>
        <fullName evidence="1">Uncharacterized protein</fullName>
    </submittedName>
</protein>